<evidence type="ECO:0000313" key="2">
    <source>
        <dbReference type="Proteomes" id="UP000252085"/>
    </source>
</evidence>
<gene>
    <name evidence="1" type="ORF">A6769_21385</name>
</gene>
<accession>A0A367RF38</accession>
<dbReference type="Proteomes" id="UP000252085">
    <property type="component" value="Unassembled WGS sequence"/>
</dbReference>
<comment type="caution">
    <text evidence="1">The sequence shown here is derived from an EMBL/GenBank/DDBJ whole genome shotgun (WGS) entry which is preliminary data.</text>
</comment>
<reference evidence="1 2" key="1">
    <citation type="submission" date="2016-04" db="EMBL/GenBank/DDBJ databases">
        <authorList>
            <person name="Evans L.H."/>
            <person name="Alamgir A."/>
            <person name="Owens N."/>
            <person name="Weber N.D."/>
            <person name="Virtaneva K."/>
            <person name="Barbian K."/>
            <person name="Babar A."/>
            <person name="Rosenke K."/>
        </authorList>
    </citation>
    <scope>NUCLEOTIDE SEQUENCE [LARGE SCALE GENOMIC DNA]</scope>
    <source>
        <strain evidence="1">NIES-2108</strain>
    </source>
</reference>
<evidence type="ECO:0000313" key="1">
    <source>
        <dbReference type="EMBL" id="RCJ34501.1"/>
    </source>
</evidence>
<dbReference type="EMBL" id="LXQE01000155">
    <property type="protein sequence ID" value="RCJ34501.1"/>
    <property type="molecule type" value="Genomic_DNA"/>
</dbReference>
<proteinExistence type="predicted"/>
<protein>
    <submittedName>
        <fullName evidence="1">Gas vesicle protein</fullName>
    </submittedName>
</protein>
<dbReference type="Pfam" id="PF05120">
    <property type="entry name" value="GvpG"/>
    <property type="match status" value="1"/>
</dbReference>
<dbReference type="AlphaFoldDB" id="A0A367RF38"/>
<organism evidence="1 2">
    <name type="scientific">Nostoc punctiforme NIES-2108</name>
    <dbReference type="NCBI Taxonomy" id="1356359"/>
    <lineage>
        <taxon>Bacteria</taxon>
        <taxon>Bacillati</taxon>
        <taxon>Cyanobacteriota</taxon>
        <taxon>Cyanophyceae</taxon>
        <taxon>Nostocales</taxon>
        <taxon>Nostocaceae</taxon>
        <taxon>Nostoc</taxon>
    </lineage>
</organism>
<dbReference type="InterPro" id="IPR007804">
    <property type="entry name" value="GvpG"/>
</dbReference>
<name>A0A367RF38_NOSPU</name>
<sequence>MLGKILLLPVMGPISGLMWIGEQIQERTNTEFDAQENLHKQLLSLQLKFDMGDFSEEEFDAQEEELLLKIQALELEEESRLALEAEDEEDEYEDYSVQSEFIDVSEENEVYQEKDVFVKEYEDNENLVLSP</sequence>